<dbReference type="Pfam" id="PF04314">
    <property type="entry name" value="PCuAC"/>
    <property type="match status" value="1"/>
</dbReference>
<dbReference type="EMBL" id="CP127247">
    <property type="protein sequence ID" value="WIY25716.1"/>
    <property type="molecule type" value="Genomic_DNA"/>
</dbReference>
<dbReference type="InterPro" id="IPR058248">
    <property type="entry name" value="Lxx211020-like"/>
</dbReference>
<gene>
    <name evidence="2" type="ORF">QPJ95_01835</name>
</gene>
<protein>
    <submittedName>
        <fullName evidence="2">Copper chaperone PCu(A)C</fullName>
    </submittedName>
</protein>
<dbReference type="Gene3D" id="2.60.40.1890">
    <property type="entry name" value="PCu(A)C copper chaperone"/>
    <property type="match status" value="1"/>
</dbReference>
<accession>A0A9Y2L128</accession>
<proteinExistence type="predicted"/>
<feature type="chain" id="PRO_5040996447" evidence="1">
    <location>
        <begin position="20"/>
        <end position="148"/>
    </location>
</feature>
<evidence type="ECO:0000313" key="2">
    <source>
        <dbReference type="EMBL" id="WIY25716.1"/>
    </source>
</evidence>
<feature type="signal peptide" evidence="1">
    <location>
        <begin position="1"/>
        <end position="19"/>
    </location>
</feature>
<dbReference type="PANTHER" id="PTHR36302">
    <property type="entry name" value="BLR7088 PROTEIN"/>
    <property type="match status" value="1"/>
</dbReference>
<name>A0A9Y2L128_9RHOB</name>
<dbReference type="KEGG" id="ppso:QPJ95_01835"/>
<dbReference type="InterPro" id="IPR036182">
    <property type="entry name" value="PCuAC_sf"/>
</dbReference>
<keyword evidence="3" id="KW-1185">Reference proteome</keyword>
<dbReference type="SUPFAM" id="SSF110087">
    <property type="entry name" value="DR1885-like metal-binding protein"/>
    <property type="match status" value="1"/>
</dbReference>
<dbReference type="AlphaFoldDB" id="A0A9Y2L128"/>
<organism evidence="2 3">
    <name type="scientific">Parasedimentitalea psychrophila</name>
    <dbReference type="NCBI Taxonomy" id="2997337"/>
    <lineage>
        <taxon>Bacteria</taxon>
        <taxon>Pseudomonadati</taxon>
        <taxon>Pseudomonadota</taxon>
        <taxon>Alphaproteobacteria</taxon>
        <taxon>Rhodobacterales</taxon>
        <taxon>Paracoccaceae</taxon>
        <taxon>Parasedimentitalea</taxon>
    </lineage>
</organism>
<keyword evidence="1" id="KW-0732">Signal</keyword>
<dbReference type="PANTHER" id="PTHR36302:SF1">
    <property type="entry name" value="COPPER CHAPERONE PCU(A)C"/>
    <property type="match status" value="1"/>
</dbReference>
<sequence length="148" mass="15597">MKPLLLALSLALLPGIALANDAIQISAAWARASILPSRPGAAYLTLQSEQGDRLLQVTSPMAKTIMIHQVLESDGVSRMMHLPALDLQPGQALAMAPGHLHLMMMGLTEKLVEGTEFPLVLQFEDAGDVSVNVSVLGIAALGPAEVVQ</sequence>
<dbReference type="InterPro" id="IPR007410">
    <property type="entry name" value="LpqE-like"/>
</dbReference>
<evidence type="ECO:0000256" key="1">
    <source>
        <dbReference type="SAM" id="SignalP"/>
    </source>
</evidence>
<dbReference type="Proteomes" id="UP001238334">
    <property type="component" value="Chromosome"/>
</dbReference>
<reference evidence="2 3" key="1">
    <citation type="submission" date="2023-06" db="EMBL/GenBank/DDBJ databases">
        <title>Parasedimentitalea psychrophila sp. nov., a psychrophilic bacterium isolated from deep-sea sediment.</title>
        <authorList>
            <person name="Li A."/>
        </authorList>
    </citation>
    <scope>NUCLEOTIDE SEQUENCE [LARGE SCALE GENOMIC DNA]</scope>
    <source>
        <strain evidence="2 3">QS115</strain>
    </source>
</reference>
<evidence type="ECO:0000313" key="3">
    <source>
        <dbReference type="Proteomes" id="UP001238334"/>
    </source>
</evidence>
<dbReference type="RefSeq" id="WP_270920239.1">
    <property type="nucleotide sequence ID" value="NZ_CP127247.1"/>
</dbReference>